<reference evidence="2" key="1">
    <citation type="submission" date="2022-04" db="EMBL/GenBank/DDBJ databases">
        <authorList>
            <person name="Xu L."/>
            <person name="Lv Z."/>
        </authorList>
    </citation>
    <scope>NUCLEOTIDE SEQUENCE</scope>
    <source>
        <strain evidence="2">LV_2022a</strain>
    </source>
</reference>
<feature type="compositionally biased region" description="Basic and acidic residues" evidence="1">
    <location>
        <begin position="48"/>
        <end position="59"/>
    </location>
</feature>
<feature type="region of interest" description="Disordered" evidence="1">
    <location>
        <begin position="13"/>
        <end position="68"/>
    </location>
</feature>
<feature type="compositionally biased region" description="Basic and acidic residues" evidence="1">
    <location>
        <begin position="13"/>
        <end position="26"/>
    </location>
</feature>
<organism evidence="2 3">
    <name type="scientific">Schistosoma mekongi</name>
    <name type="common">Parasitic worm</name>
    <dbReference type="NCBI Taxonomy" id="38744"/>
    <lineage>
        <taxon>Eukaryota</taxon>
        <taxon>Metazoa</taxon>
        <taxon>Spiralia</taxon>
        <taxon>Lophotrochozoa</taxon>
        <taxon>Platyhelminthes</taxon>
        <taxon>Trematoda</taxon>
        <taxon>Digenea</taxon>
        <taxon>Strigeidida</taxon>
        <taxon>Schistosomatoidea</taxon>
        <taxon>Schistosomatidae</taxon>
        <taxon>Schistosoma</taxon>
    </lineage>
</organism>
<evidence type="ECO:0000313" key="2">
    <source>
        <dbReference type="EMBL" id="KAK4469207.1"/>
    </source>
</evidence>
<proteinExistence type="predicted"/>
<evidence type="ECO:0000256" key="1">
    <source>
        <dbReference type="SAM" id="MobiDB-lite"/>
    </source>
</evidence>
<keyword evidence="3" id="KW-1185">Reference proteome</keyword>
<protein>
    <submittedName>
        <fullName evidence="2">Uncharacterized protein</fullName>
    </submittedName>
</protein>
<name>A0AAE1Z993_SCHME</name>
<dbReference type="Proteomes" id="UP001292079">
    <property type="component" value="Unassembled WGS sequence"/>
</dbReference>
<dbReference type="AlphaFoldDB" id="A0AAE1Z993"/>
<dbReference type="EMBL" id="JALJAT010000005">
    <property type="protein sequence ID" value="KAK4469207.1"/>
    <property type="molecule type" value="Genomic_DNA"/>
</dbReference>
<sequence>MIHIKQSYEEYFKSYNRHPHDHDYDQHRHHHHPPSRDHPPPPPPPPPPREHPHDNDHHSNGVNDKTTLPSDWIYDHLEEYLSYTNHDGETVYEKS</sequence>
<comment type="caution">
    <text evidence="2">The sequence shown here is derived from an EMBL/GenBank/DDBJ whole genome shotgun (WGS) entry which is preliminary data.</text>
</comment>
<evidence type="ECO:0000313" key="3">
    <source>
        <dbReference type="Proteomes" id="UP001292079"/>
    </source>
</evidence>
<accession>A0AAE1Z993</accession>
<gene>
    <name evidence="2" type="ORF">MN116_006571</name>
</gene>
<reference evidence="2" key="2">
    <citation type="journal article" date="2023" name="Infect Dis Poverty">
        <title>Chromosome-scale genome of the human blood fluke Schistosoma mekongi and its implications for public health.</title>
        <authorList>
            <person name="Zhou M."/>
            <person name="Xu L."/>
            <person name="Xu D."/>
            <person name="Chen W."/>
            <person name="Khan J."/>
            <person name="Hu Y."/>
            <person name="Huang H."/>
            <person name="Wei H."/>
            <person name="Zhang Y."/>
            <person name="Chusongsang P."/>
            <person name="Tanasarnprasert K."/>
            <person name="Hu X."/>
            <person name="Limpanont Y."/>
            <person name="Lv Z."/>
        </authorList>
    </citation>
    <scope>NUCLEOTIDE SEQUENCE</scope>
    <source>
        <strain evidence="2">LV_2022a</strain>
    </source>
</reference>